<dbReference type="RefSeq" id="WP_223213799.1">
    <property type="nucleotide sequence ID" value="NZ_CP143577.1"/>
</dbReference>
<gene>
    <name evidence="1" type="ORF">V2E25_02865</name>
</gene>
<name>A0ABZ2ALX1_MYCAR</name>
<proteinExistence type="predicted"/>
<accession>A0ABZ2ALX1</accession>
<reference evidence="1" key="1">
    <citation type="submission" date="2024-01" db="EMBL/GenBank/DDBJ databases">
        <title>Complete genome sequence of Mycoplasma arginini type strain G 230.</title>
        <authorList>
            <person name="Spergser J."/>
        </authorList>
    </citation>
    <scope>NUCLEOTIDE SEQUENCE</scope>
    <source>
        <strain evidence="1">NCTC 10129</strain>
    </source>
</reference>
<evidence type="ECO:0000313" key="1">
    <source>
        <dbReference type="EMBL" id="WVN21897.1"/>
    </source>
</evidence>
<evidence type="ECO:0000313" key="2">
    <source>
        <dbReference type="Proteomes" id="UP001432074"/>
    </source>
</evidence>
<dbReference type="EMBL" id="CP143577">
    <property type="protein sequence ID" value="WVN21897.1"/>
    <property type="molecule type" value="Genomic_DNA"/>
</dbReference>
<protein>
    <submittedName>
        <fullName evidence="1">Uncharacterized protein</fullName>
    </submittedName>
</protein>
<organism evidence="1 2">
    <name type="scientific">Mycoplasmopsis arginini</name>
    <name type="common">Mycoplasma arginini</name>
    <dbReference type="NCBI Taxonomy" id="2094"/>
    <lineage>
        <taxon>Bacteria</taxon>
        <taxon>Bacillati</taxon>
        <taxon>Mycoplasmatota</taxon>
        <taxon>Mycoplasmoidales</taxon>
        <taxon>Metamycoplasmataceae</taxon>
        <taxon>Mycoplasmopsis</taxon>
    </lineage>
</organism>
<dbReference type="Proteomes" id="UP001432074">
    <property type="component" value="Chromosome"/>
</dbReference>
<keyword evidence="2" id="KW-1185">Reference proteome</keyword>
<sequence>MNIAKLINSLLVSTTPLNLNTNIAIVKREEKNSEDETKIFSLVKDFIINEKDLLEKLGNEFDVKKSAKQNLENILENNDEIFQKLLLNLKTSGIIYVNKEE</sequence>